<name>A0A2M9Q7K7_9BACI</name>
<dbReference type="PANTHER" id="PTHR43864:SF2">
    <property type="entry name" value="PUR OPERON REPRESSOR"/>
    <property type="match status" value="1"/>
</dbReference>
<proteinExistence type="predicted"/>
<dbReference type="EMBL" id="PHQY01000501">
    <property type="protein sequence ID" value="PJO44061.1"/>
    <property type="molecule type" value="Genomic_DNA"/>
</dbReference>
<evidence type="ECO:0000313" key="2">
    <source>
        <dbReference type="EMBL" id="PJO44061.1"/>
    </source>
</evidence>
<dbReference type="InterPro" id="IPR036390">
    <property type="entry name" value="WH_DNA-bd_sf"/>
</dbReference>
<dbReference type="Gene3D" id="1.10.10.10">
    <property type="entry name" value="Winged helix-like DNA-binding domain superfamily/Winged helix DNA-binding domain"/>
    <property type="match status" value="1"/>
</dbReference>
<dbReference type="Proteomes" id="UP000232101">
    <property type="component" value="Unassembled WGS sequence"/>
</dbReference>
<dbReference type="AlphaFoldDB" id="A0A2M9Q7K7"/>
<dbReference type="Pfam" id="PF09182">
    <property type="entry name" value="PuR_N"/>
    <property type="match status" value="1"/>
</dbReference>
<dbReference type="SUPFAM" id="SSF46785">
    <property type="entry name" value="Winged helix' DNA-binding domain"/>
    <property type="match status" value="1"/>
</dbReference>
<accession>A0A2M9Q7K7</accession>
<dbReference type="GO" id="GO:0003677">
    <property type="term" value="F:DNA binding"/>
    <property type="evidence" value="ECO:0007669"/>
    <property type="project" value="InterPro"/>
</dbReference>
<dbReference type="InterPro" id="IPR036388">
    <property type="entry name" value="WH-like_DNA-bd_sf"/>
</dbReference>
<feature type="domain" description="Bacterial purine repressor N-terminal" evidence="1">
    <location>
        <begin position="4"/>
        <end position="73"/>
    </location>
</feature>
<feature type="non-terminal residue" evidence="2">
    <location>
        <position position="80"/>
    </location>
</feature>
<organism evidence="2 3">
    <name type="scientific">Lysinibacillus xylanilyticus</name>
    <dbReference type="NCBI Taxonomy" id="582475"/>
    <lineage>
        <taxon>Bacteria</taxon>
        <taxon>Bacillati</taxon>
        <taxon>Bacillota</taxon>
        <taxon>Bacilli</taxon>
        <taxon>Bacillales</taxon>
        <taxon>Bacillaceae</taxon>
        <taxon>Lysinibacillus</taxon>
    </lineage>
</organism>
<dbReference type="InterPro" id="IPR050118">
    <property type="entry name" value="Pur/Pyrimidine_PRTase"/>
</dbReference>
<gene>
    <name evidence="2" type="ORF">CWD94_09015</name>
</gene>
<comment type="caution">
    <text evidence="2">The sequence shown here is derived from an EMBL/GenBank/DDBJ whole genome shotgun (WGS) entry which is preliminary data.</text>
</comment>
<evidence type="ECO:0000259" key="1">
    <source>
        <dbReference type="Pfam" id="PF09182"/>
    </source>
</evidence>
<protein>
    <submittedName>
        <fullName evidence="2">Pur operon repressor</fullName>
    </submittedName>
</protein>
<reference evidence="2 3" key="1">
    <citation type="submission" date="2017-11" db="EMBL/GenBank/DDBJ databases">
        <title>Bacterial isolate from king chilli rhizosphere.</title>
        <authorList>
            <person name="Takhelmayum P."/>
            <person name="Sarangthem I."/>
        </authorList>
    </citation>
    <scope>NUCLEOTIDE SEQUENCE [LARGE SCALE GENOMIC DNA]</scope>
    <source>
        <strain evidence="3">t26</strain>
    </source>
</reference>
<dbReference type="GO" id="GO:0006355">
    <property type="term" value="P:regulation of DNA-templated transcription"/>
    <property type="evidence" value="ECO:0007669"/>
    <property type="project" value="InterPro"/>
</dbReference>
<dbReference type="PANTHER" id="PTHR43864">
    <property type="entry name" value="HYPOXANTHINE/GUANINE PHOSPHORIBOSYLTRANSFERASE"/>
    <property type="match status" value="1"/>
</dbReference>
<sequence>MKWKRSERLVDMTYYLLEHPHQLIPLTYFSELYQSAKSSISEDLTIVKETFEEKGIGLLMTVPGAAGGVKYIPKMSEAEV</sequence>
<dbReference type="InterPro" id="IPR015265">
    <property type="entry name" value="PuR_N"/>
</dbReference>
<evidence type="ECO:0000313" key="3">
    <source>
        <dbReference type="Proteomes" id="UP000232101"/>
    </source>
</evidence>